<feature type="transmembrane region" description="Helical" evidence="9">
    <location>
        <begin position="238"/>
        <end position="271"/>
    </location>
</feature>
<evidence type="ECO:0000256" key="3">
    <source>
        <dbReference type="ARBA" id="ARBA00022449"/>
    </source>
</evidence>
<dbReference type="AlphaFoldDB" id="A0A1E7ZDX6"/>
<dbReference type="RefSeq" id="WP_070124578.1">
    <property type="nucleotide sequence ID" value="NZ_MDHN01000013.1"/>
</dbReference>
<proteinExistence type="inferred from homology"/>
<evidence type="ECO:0000256" key="6">
    <source>
        <dbReference type="ARBA" id="ARBA00022989"/>
    </source>
</evidence>
<dbReference type="GO" id="GO:0015297">
    <property type="term" value="F:antiporter activity"/>
    <property type="evidence" value="ECO:0007669"/>
    <property type="project" value="UniProtKB-KW"/>
</dbReference>
<evidence type="ECO:0000256" key="4">
    <source>
        <dbReference type="ARBA" id="ARBA00022475"/>
    </source>
</evidence>
<dbReference type="EMBL" id="MDHN01000013">
    <property type="protein sequence ID" value="OFC71654.1"/>
    <property type="molecule type" value="Genomic_DNA"/>
</dbReference>
<feature type="transmembrane region" description="Helical" evidence="9">
    <location>
        <begin position="291"/>
        <end position="313"/>
    </location>
</feature>
<keyword evidence="5 9" id="KW-0812">Transmembrane</keyword>
<dbReference type="GO" id="GO:0005886">
    <property type="term" value="C:plasma membrane"/>
    <property type="evidence" value="ECO:0007669"/>
    <property type="project" value="UniProtKB-SubCell"/>
</dbReference>
<organism evidence="11 12">
    <name type="scientific">Alteromonas confluentis</name>
    <dbReference type="NCBI Taxonomy" id="1656094"/>
    <lineage>
        <taxon>Bacteria</taxon>
        <taxon>Pseudomonadati</taxon>
        <taxon>Pseudomonadota</taxon>
        <taxon>Gammaproteobacteria</taxon>
        <taxon>Alteromonadales</taxon>
        <taxon>Alteromonadaceae</taxon>
        <taxon>Alteromonas/Salinimonas group</taxon>
        <taxon>Alteromonas</taxon>
    </lineage>
</organism>
<feature type="transmembrane region" description="Helical" evidence="9">
    <location>
        <begin position="140"/>
        <end position="168"/>
    </location>
</feature>
<dbReference type="STRING" id="1656094.BFC18_07960"/>
<evidence type="ECO:0000256" key="9">
    <source>
        <dbReference type="SAM" id="Phobius"/>
    </source>
</evidence>
<reference evidence="11 12" key="1">
    <citation type="submission" date="2016-08" db="EMBL/GenBank/DDBJ databases">
        <authorList>
            <person name="Seilhamer J.J."/>
        </authorList>
    </citation>
    <scope>NUCLEOTIDE SEQUENCE [LARGE SCALE GENOMIC DNA]</scope>
    <source>
        <strain evidence="11 12">KCTC 42603</strain>
    </source>
</reference>
<comment type="caution">
    <text evidence="11">The sequence shown here is derived from an EMBL/GenBank/DDBJ whole genome shotgun (WGS) entry which is preliminary data.</text>
</comment>
<comment type="similarity">
    <text evidence="8">Belongs to the NhaC Na(+)/H(+) (TC 2.A.35) antiporter family.</text>
</comment>
<dbReference type="Proteomes" id="UP000175691">
    <property type="component" value="Unassembled WGS sequence"/>
</dbReference>
<name>A0A1E7ZDX6_9ALTE</name>
<protein>
    <submittedName>
        <fullName evidence="11">Sodium:proton antiporter</fullName>
    </submittedName>
</protein>
<feature type="transmembrane region" description="Helical" evidence="9">
    <location>
        <begin position="72"/>
        <end position="93"/>
    </location>
</feature>
<feature type="domain" description="Na+/H+ antiporter NhaC-like C-terminal" evidence="10">
    <location>
        <begin position="165"/>
        <end position="424"/>
    </location>
</feature>
<keyword evidence="2" id="KW-0813">Transport</keyword>
<evidence type="ECO:0000256" key="7">
    <source>
        <dbReference type="ARBA" id="ARBA00023136"/>
    </source>
</evidence>
<dbReference type="Pfam" id="PF03553">
    <property type="entry name" value="Na_H_antiporter"/>
    <property type="match status" value="1"/>
</dbReference>
<sequence>MQQPPAPQFLGLTPILFFVAVVLCAGLITDDITAMPVLVALFLAAGYALILNPKGERLSLNDKIGRFCEGAGNKNIILLVIIFLLAGAFYSLTIDIGARDATVNMALSVIPTPMILPGLFLICCFISFSMGTSTGTITALAPIGLGLSEGLGVSPALLAGVVVGGAMFGDNLSFVSDTTIAATRSQGVKLTDKFKANLLITLPASIITFILLMFVPVADTSTLQQGDYDVVRMLPYMLIIICALIGLNVVLVLAIGIGSAAIIGLLVGSFAPMAMWQSIQTGIGWMQNLSLIAVTIGGIVALMHAYGGIAWLINTLTRRVQSRQGAEYSIAALVSLLDLSTANNTISIVAAGPIAKDLNEQYGVDPRRTASILDVFSCAFQGLVPYGAQILTIAAVGGLSPLSVSMYCWYPMLLFVFGVVAIAFNIPRFVTVNADTDV</sequence>
<evidence type="ECO:0000256" key="2">
    <source>
        <dbReference type="ARBA" id="ARBA00022448"/>
    </source>
</evidence>
<evidence type="ECO:0000313" key="12">
    <source>
        <dbReference type="Proteomes" id="UP000175691"/>
    </source>
</evidence>
<feature type="transmembrane region" description="Helical" evidence="9">
    <location>
        <begin position="407"/>
        <end position="426"/>
    </location>
</feature>
<gene>
    <name evidence="11" type="ORF">BFC18_07960</name>
</gene>
<feature type="transmembrane region" description="Helical" evidence="9">
    <location>
        <begin position="34"/>
        <end position="51"/>
    </location>
</feature>
<evidence type="ECO:0000256" key="8">
    <source>
        <dbReference type="ARBA" id="ARBA00038435"/>
    </source>
</evidence>
<evidence type="ECO:0000259" key="10">
    <source>
        <dbReference type="Pfam" id="PF03553"/>
    </source>
</evidence>
<dbReference type="PANTHER" id="PTHR33451:SF5">
    <property type="entry name" value="NA+_H+ ANTIPORTER"/>
    <property type="match status" value="1"/>
</dbReference>
<keyword evidence="7 9" id="KW-0472">Membrane</keyword>
<dbReference type="InterPro" id="IPR052180">
    <property type="entry name" value="NhaC_Na-H+_Antiporter"/>
</dbReference>
<dbReference type="PANTHER" id="PTHR33451">
    <property type="entry name" value="MALATE-2H(+)/NA(+)-LACTATE ANTIPORTER"/>
    <property type="match status" value="1"/>
</dbReference>
<feature type="transmembrane region" description="Helical" evidence="9">
    <location>
        <begin position="198"/>
        <end position="217"/>
    </location>
</feature>
<accession>A0A1E7ZDX6</accession>
<dbReference type="InterPro" id="IPR018461">
    <property type="entry name" value="Na/H_Antiport_NhaC-like_C"/>
</dbReference>
<evidence type="ECO:0000256" key="1">
    <source>
        <dbReference type="ARBA" id="ARBA00004651"/>
    </source>
</evidence>
<dbReference type="OrthoDB" id="9790605at2"/>
<keyword evidence="4" id="KW-1003">Cell membrane</keyword>
<keyword evidence="6 9" id="KW-1133">Transmembrane helix</keyword>
<keyword evidence="3" id="KW-0050">Antiport</keyword>
<keyword evidence="12" id="KW-1185">Reference proteome</keyword>
<comment type="subcellular location">
    <subcellularLocation>
        <location evidence="1">Cell membrane</location>
        <topology evidence="1">Multi-pass membrane protein</topology>
    </subcellularLocation>
</comment>
<evidence type="ECO:0000313" key="11">
    <source>
        <dbReference type="EMBL" id="OFC71654.1"/>
    </source>
</evidence>
<feature type="transmembrane region" description="Helical" evidence="9">
    <location>
        <begin position="9"/>
        <end position="28"/>
    </location>
</feature>
<evidence type="ECO:0000256" key="5">
    <source>
        <dbReference type="ARBA" id="ARBA00022692"/>
    </source>
</evidence>